<sequence>MANFAMLPPEINSLLLFAGAGSAPMLDAAAALGELAWEIRMATSPFSSLTWELADQSEQGAASAAMLIAAAPYAEFLNAASADAAGVSGFRNTPGEGSLNCGASSGFFNTGAGSSGLSSLGRLVVQSAESVVAVQLPGSGLQPGLNQTPAGLRVEART</sequence>
<comment type="similarity">
    <text evidence="1">Belongs to the mycobacterial PPE family.</text>
</comment>
<dbReference type="Pfam" id="PF00823">
    <property type="entry name" value="PPE"/>
    <property type="match status" value="1"/>
</dbReference>
<reference evidence="3" key="1">
    <citation type="submission" date="2019-12" db="EMBL/GenBank/DDBJ databases">
        <title>Mycobacterium spongiae sp. nov.</title>
        <authorList>
            <person name="Stinear T."/>
        </authorList>
    </citation>
    <scope>NUCLEOTIDE SEQUENCE</scope>
    <source>
        <strain evidence="3">FSD4b-SM</strain>
    </source>
</reference>
<name>A0A975JZ64_9MYCO</name>
<keyword evidence="4" id="KW-1185">Reference proteome</keyword>
<dbReference type="KEGG" id="mspg:F6B93_16155"/>
<gene>
    <name evidence="3" type="ORF">F6B93_16155</name>
</gene>
<organism evidence="3 4">
    <name type="scientific">Mycobacterium spongiae</name>
    <dbReference type="NCBI Taxonomy" id="886343"/>
    <lineage>
        <taxon>Bacteria</taxon>
        <taxon>Bacillati</taxon>
        <taxon>Actinomycetota</taxon>
        <taxon>Actinomycetes</taxon>
        <taxon>Mycobacteriales</taxon>
        <taxon>Mycobacteriaceae</taxon>
        <taxon>Mycobacterium</taxon>
    </lineage>
</organism>
<proteinExistence type="inferred from homology"/>
<feature type="domain" description="PPE" evidence="2">
    <location>
        <begin position="3"/>
        <end position="86"/>
    </location>
</feature>
<protein>
    <submittedName>
        <fullName evidence="3">PPE domain-containing protein</fullName>
    </submittedName>
</protein>
<dbReference type="InterPro" id="IPR000030">
    <property type="entry name" value="PPE_dom"/>
</dbReference>
<dbReference type="EMBL" id="CP046600">
    <property type="protein sequence ID" value="QUR68406.1"/>
    <property type="molecule type" value="Genomic_DNA"/>
</dbReference>
<dbReference type="PANTHER" id="PTHR46766">
    <property type="entry name" value="GLUTAMINE-RICH PROTEIN 2"/>
    <property type="match status" value="1"/>
</dbReference>
<evidence type="ECO:0000313" key="3">
    <source>
        <dbReference type="EMBL" id="QUR68406.1"/>
    </source>
</evidence>
<dbReference type="GO" id="GO:0052572">
    <property type="term" value="P:response to host immune response"/>
    <property type="evidence" value="ECO:0007669"/>
    <property type="project" value="TreeGrafter"/>
</dbReference>
<dbReference type="Proteomes" id="UP000682202">
    <property type="component" value="Chromosome"/>
</dbReference>
<dbReference type="SUPFAM" id="SSF140459">
    <property type="entry name" value="PE/PPE dimer-like"/>
    <property type="match status" value="1"/>
</dbReference>
<evidence type="ECO:0000259" key="2">
    <source>
        <dbReference type="Pfam" id="PF00823"/>
    </source>
</evidence>
<accession>A0A975JZ64</accession>
<dbReference type="AlphaFoldDB" id="A0A975JZ64"/>
<dbReference type="PANTHER" id="PTHR46766:SF1">
    <property type="entry name" value="GLUTAMINE-RICH PROTEIN 2"/>
    <property type="match status" value="1"/>
</dbReference>
<dbReference type="Gene3D" id="1.20.1260.20">
    <property type="entry name" value="PPE superfamily"/>
    <property type="match status" value="1"/>
</dbReference>
<dbReference type="InterPro" id="IPR038332">
    <property type="entry name" value="PPE_sf"/>
</dbReference>
<evidence type="ECO:0000313" key="4">
    <source>
        <dbReference type="Proteomes" id="UP000682202"/>
    </source>
</evidence>
<evidence type="ECO:0000256" key="1">
    <source>
        <dbReference type="ARBA" id="ARBA00010652"/>
    </source>
</evidence>